<dbReference type="HOGENOM" id="CLU_028047_0_0_1"/>
<dbReference type="InterPro" id="IPR015943">
    <property type="entry name" value="WD40/YVTN_repeat-like_dom_sf"/>
</dbReference>
<sequence>YAVTFMGESHIIGGYYRGGTRQWKIEDRWQEGPIMRASGSVYSIVISQNGKWVMTGDCRGKATVWNATTHEKVHELTEHSSSVFGVDISSDCFCVYSTHNGDVLFDSGQNGSVSSSPVALLAWSSDGQQLFVTKKGKITHLDLSKSLASEWSIHDNQHRVSIASTDRFIACAAGSSVSLWDCVSCKQISPIITHNAEVKCVTFLPSGQYLTCGNGWNITIRDLREILAFSPTVSAHRIPNNQYAAQ</sequence>
<dbReference type="PANTHER" id="PTHR19879:SF9">
    <property type="entry name" value="TRANSCRIPTION INITIATION FACTOR TFIID SUBUNIT 5"/>
    <property type="match status" value="1"/>
</dbReference>
<dbReference type="PANTHER" id="PTHR19879">
    <property type="entry name" value="TRANSCRIPTION INITIATION FACTOR TFIID"/>
    <property type="match status" value="1"/>
</dbReference>
<dbReference type="InParanoid" id="A0A0C3NAU8"/>
<accession>A0A0C3NAU8</accession>
<gene>
    <name evidence="1" type="ORF">M404DRAFT_158336</name>
</gene>
<dbReference type="SUPFAM" id="SSF50978">
    <property type="entry name" value="WD40 repeat-like"/>
    <property type="match status" value="1"/>
</dbReference>
<dbReference type="Gene3D" id="2.130.10.10">
    <property type="entry name" value="YVTN repeat-like/Quinoprotein amine dehydrogenase"/>
    <property type="match status" value="2"/>
</dbReference>
<protein>
    <recommendedName>
        <fullName evidence="3">Anaphase-promoting complex subunit 4 WD40 domain-containing protein</fullName>
    </recommendedName>
</protein>
<feature type="non-terminal residue" evidence="1">
    <location>
        <position position="1"/>
    </location>
</feature>
<organism evidence="1 2">
    <name type="scientific">Pisolithus tinctorius Marx 270</name>
    <dbReference type="NCBI Taxonomy" id="870435"/>
    <lineage>
        <taxon>Eukaryota</taxon>
        <taxon>Fungi</taxon>
        <taxon>Dikarya</taxon>
        <taxon>Basidiomycota</taxon>
        <taxon>Agaricomycotina</taxon>
        <taxon>Agaricomycetes</taxon>
        <taxon>Agaricomycetidae</taxon>
        <taxon>Boletales</taxon>
        <taxon>Sclerodermatineae</taxon>
        <taxon>Pisolithaceae</taxon>
        <taxon>Pisolithus</taxon>
    </lineage>
</organism>
<keyword evidence="2" id="KW-1185">Reference proteome</keyword>
<dbReference type="Proteomes" id="UP000054217">
    <property type="component" value="Unassembled WGS sequence"/>
</dbReference>
<dbReference type="InterPro" id="IPR036322">
    <property type="entry name" value="WD40_repeat_dom_sf"/>
</dbReference>
<proteinExistence type="predicted"/>
<dbReference type="InterPro" id="IPR001680">
    <property type="entry name" value="WD40_rpt"/>
</dbReference>
<reference evidence="1 2" key="1">
    <citation type="submission" date="2014-04" db="EMBL/GenBank/DDBJ databases">
        <authorList>
            <consortium name="DOE Joint Genome Institute"/>
            <person name="Kuo A."/>
            <person name="Kohler A."/>
            <person name="Costa M.D."/>
            <person name="Nagy L.G."/>
            <person name="Floudas D."/>
            <person name="Copeland A."/>
            <person name="Barry K.W."/>
            <person name="Cichocki N."/>
            <person name="Veneault-Fourrey C."/>
            <person name="LaButti K."/>
            <person name="Lindquist E.A."/>
            <person name="Lipzen A."/>
            <person name="Lundell T."/>
            <person name="Morin E."/>
            <person name="Murat C."/>
            <person name="Sun H."/>
            <person name="Tunlid A."/>
            <person name="Henrissat B."/>
            <person name="Grigoriev I.V."/>
            <person name="Hibbett D.S."/>
            <person name="Martin F."/>
            <person name="Nordberg H.P."/>
            <person name="Cantor M.N."/>
            <person name="Hua S.X."/>
        </authorList>
    </citation>
    <scope>NUCLEOTIDE SEQUENCE [LARGE SCALE GENOMIC DNA]</scope>
    <source>
        <strain evidence="1 2">Marx 270</strain>
    </source>
</reference>
<dbReference type="EMBL" id="KN832018">
    <property type="protein sequence ID" value="KIN98209.1"/>
    <property type="molecule type" value="Genomic_DNA"/>
</dbReference>
<name>A0A0C3NAU8_PISTI</name>
<evidence type="ECO:0008006" key="3">
    <source>
        <dbReference type="Google" id="ProtNLM"/>
    </source>
</evidence>
<reference evidence="2" key="2">
    <citation type="submission" date="2015-01" db="EMBL/GenBank/DDBJ databases">
        <title>Evolutionary Origins and Diversification of the Mycorrhizal Mutualists.</title>
        <authorList>
            <consortium name="DOE Joint Genome Institute"/>
            <consortium name="Mycorrhizal Genomics Consortium"/>
            <person name="Kohler A."/>
            <person name="Kuo A."/>
            <person name="Nagy L.G."/>
            <person name="Floudas D."/>
            <person name="Copeland A."/>
            <person name="Barry K.W."/>
            <person name="Cichocki N."/>
            <person name="Veneault-Fourrey C."/>
            <person name="LaButti K."/>
            <person name="Lindquist E.A."/>
            <person name="Lipzen A."/>
            <person name="Lundell T."/>
            <person name="Morin E."/>
            <person name="Murat C."/>
            <person name="Riley R."/>
            <person name="Ohm R."/>
            <person name="Sun H."/>
            <person name="Tunlid A."/>
            <person name="Henrissat B."/>
            <person name="Grigoriev I.V."/>
            <person name="Hibbett D.S."/>
            <person name="Martin F."/>
        </authorList>
    </citation>
    <scope>NUCLEOTIDE SEQUENCE [LARGE SCALE GENOMIC DNA]</scope>
    <source>
        <strain evidence="2">Marx 270</strain>
    </source>
</reference>
<evidence type="ECO:0000313" key="2">
    <source>
        <dbReference type="Proteomes" id="UP000054217"/>
    </source>
</evidence>
<dbReference type="STRING" id="870435.A0A0C3NAU8"/>
<dbReference type="AlphaFoldDB" id="A0A0C3NAU8"/>
<evidence type="ECO:0000313" key="1">
    <source>
        <dbReference type="EMBL" id="KIN98209.1"/>
    </source>
</evidence>
<dbReference type="Pfam" id="PF00400">
    <property type="entry name" value="WD40"/>
    <property type="match status" value="2"/>
</dbReference>
<dbReference type="SMART" id="SM00320">
    <property type="entry name" value="WD40"/>
    <property type="match status" value="4"/>
</dbReference>